<accession>A0A6S6U1T0</accession>
<feature type="region of interest" description="Disordered" evidence="1">
    <location>
        <begin position="1"/>
        <end position="46"/>
    </location>
</feature>
<dbReference type="AlphaFoldDB" id="A0A6S6U1T0"/>
<dbReference type="EMBL" id="CACVAT010000413">
    <property type="protein sequence ID" value="CAA6825625.1"/>
    <property type="molecule type" value="Genomic_DNA"/>
</dbReference>
<proteinExistence type="predicted"/>
<protein>
    <submittedName>
        <fullName evidence="2">Uncharacterized protein</fullName>
    </submittedName>
</protein>
<gene>
    <name evidence="2" type="ORF">HELGO_WM45356</name>
</gene>
<reference evidence="2" key="1">
    <citation type="submission" date="2020-01" db="EMBL/GenBank/DDBJ databases">
        <authorList>
            <person name="Meier V. D."/>
            <person name="Meier V D."/>
        </authorList>
    </citation>
    <scope>NUCLEOTIDE SEQUENCE</scope>
    <source>
        <strain evidence="2">HLG_WM_MAG_09</strain>
    </source>
</reference>
<organism evidence="2">
    <name type="scientific">uncultured Thiotrichaceae bacterium</name>
    <dbReference type="NCBI Taxonomy" id="298394"/>
    <lineage>
        <taxon>Bacteria</taxon>
        <taxon>Pseudomonadati</taxon>
        <taxon>Pseudomonadota</taxon>
        <taxon>Gammaproteobacteria</taxon>
        <taxon>Thiotrichales</taxon>
        <taxon>Thiotrichaceae</taxon>
        <taxon>environmental samples</taxon>
    </lineage>
</organism>
<name>A0A6S6U1T0_9GAMM</name>
<sequence length="204" mass="22713">MNAVVESPSKEASEQESFNDDQHVSQAKNRVTGSEDAHENSGEENQSLDLVRNILFGEQVRQTEKRQASLEQHIQASVAALNEEVCKKIDALKGEVNLLTDLLEEESQTRKADVLAHQGNMSRVEQSIDKLGHQVLRNHSELGDCLENETNRLGTRMNDWREEILQKLENATSTLGHEKADRQSIAVLLTEMADQLVADESAAG</sequence>
<evidence type="ECO:0000313" key="2">
    <source>
        <dbReference type="EMBL" id="CAA6825625.1"/>
    </source>
</evidence>
<evidence type="ECO:0000256" key="1">
    <source>
        <dbReference type="SAM" id="MobiDB-lite"/>
    </source>
</evidence>